<evidence type="ECO:0000256" key="8">
    <source>
        <dbReference type="ARBA" id="ARBA00023012"/>
    </source>
</evidence>
<reference evidence="11 12" key="1">
    <citation type="submission" date="2017-11" db="EMBL/GenBank/DDBJ databases">
        <title>Genomic Encyclopedia of Archaeal and Bacterial Type Strains, Phase II (KMG-II): From Individual Species to Whole Genera.</title>
        <authorList>
            <person name="Goeker M."/>
        </authorList>
    </citation>
    <scope>NUCLEOTIDE SEQUENCE [LARGE SCALE GENOMIC DNA]</scope>
    <source>
        <strain evidence="11 12">DSM 27393</strain>
    </source>
</reference>
<evidence type="ECO:0000256" key="4">
    <source>
        <dbReference type="ARBA" id="ARBA00022679"/>
    </source>
</evidence>
<feature type="domain" description="Signal transduction histidine kinase subgroup 3 dimerisation and phosphoacceptor" evidence="10">
    <location>
        <begin position="180"/>
        <end position="244"/>
    </location>
</feature>
<evidence type="ECO:0000256" key="1">
    <source>
        <dbReference type="ARBA" id="ARBA00000085"/>
    </source>
</evidence>
<evidence type="ECO:0000256" key="6">
    <source>
        <dbReference type="ARBA" id="ARBA00022777"/>
    </source>
</evidence>
<evidence type="ECO:0000256" key="2">
    <source>
        <dbReference type="ARBA" id="ARBA00012438"/>
    </source>
</evidence>
<keyword evidence="7" id="KW-0067">ATP-binding</keyword>
<evidence type="ECO:0000256" key="5">
    <source>
        <dbReference type="ARBA" id="ARBA00022741"/>
    </source>
</evidence>
<keyword evidence="5" id="KW-0547">Nucleotide-binding</keyword>
<evidence type="ECO:0000256" key="7">
    <source>
        <dbReference type="ARBA" id="ARBA00022840"/>
    </source>
</evidence>
<keyword evidence="9" id="KW-0812">Transmembrane</keyword>
<dbReference type="GO" id="GO:0046983">
    <property type="term" value="F:protein dimerization activity"/>
    <property type="evidence" value="ECO:0007669"/>
    <property type="project" value="InterPro"/>
</dbReference>
<accession>A0A2M9CHN3</accession>
<name>A0A2M9CHN3_9MICO</name>
<evidence type="ECO:0000256" key="3">
    <source>
        <dbReference type="ARBA" id="ARBA00022553"/>
    </source>
</evidence>
<dbReference type="Gene3D" id="1.20.5.1930">
    <property type="match status" value="1"/>
</dbReference>
<keyword evidence="8" id="KW-0902">Two-component regulatory system</keyword>
<evidence type="ECO:0000256" key="9">
    <source>
        <dbReference type="SAM" id="Phobius"/>
    </source>
</evidence>
<gene>
    <name evidence="11" type="ORF">CLV46_0910</name>
</gene>
<dbReference type="PANTHER" id="PTHR24421:SF10">
    <property type="entry name" value="NITRATE_NITRITE SENSOR PROTEIN NARQ"/>
    <property type="match status" value="1"/>
</dbReference>
<dbReference type="EMBL" id="PGFF01000001">
    <property type="protein sequence ID" value="PJJ71365.1"/>
    <property type="molecule type" value="Genomic_DNA"/>
</dbReference>
<evidence type="ECO:0000259" key="10">
    <source>
        <dbReference type="Pfam" id="PF07730"/>
    </source>
</evidence>
<evidence type="ECO:0000313" key="12">
    <source>
        <dbReference type="Proteomes" id="UP000228758"/>
    </source>
</evidence>
<comment type="caution">
    <text evidence="11">The sequence shown here is derived from an EMBL/GenBank/DDBJ whole genome shotgun (WGS) entry which is preliminary data.</text>
</comment>
<dbReference type="GO" id="GO:0016020">
    <property type="term" value="C:membrane"/>
    <property type="evidence" value="ECO:0007669"/>
    <property type="project" value="InterPro"/>
</dbReference>
<dbReference type="InterPro" id="IPR050482">
    <property type="entry name" value="Sensor_HK_TwoCompSys"/>
</dbReference>
<dbReference type="Gene3D" id="3.30.565.10">
    <property type="entry name" value="Histidine kinase-like ATPase, C-terminal domain"/>
    <property type="match status" value="1"/>
</dbReference>
<keyword evidence="9" id="KW-1133">Transmembrane helix</keyword>
<evidence type="ECO:0000313" key="11">
    <source>
        <dbReference type="EMBL" id="PJJ71365.1"/>
    </source>
</evidence>
<feature type="transmembrane region" description="Helical" evidence="9">
    <location>
        <begin position="12"/>
        <end position="34"/>
    </location>
</feature>
<dbReference type="SUPFAM" id="SSF55874">
    <property type="entry name" value="ATPase domain of HSP90 chaperone/DNA topoisomerase II/histidine kinase"/>
    <property type="match status" value="1"/>
</dbReference>
<dbReference type="PANTHER" id="PTHR24421">
    <property type="entry name" value="NITRATE/NITRITE SENSOR PROTEIN NARX-RELATED"/>
    <property type="match status" value="1"/>
</dbReference>
<dbReference type="CDD" id="cd16917">
    <property type="entry name" value="HATPase_UhpB-NarQ-NarX-like"/>
    <property type="match status" value="1"/>
</dbReference>
<dbReference type="GO" id="GO:0000155">
    <property type="term" value="F:phosphorelay sensor kinase activity"/>
    <property type="evidence" value="ECO:0007669"/>
    <property type="project" value="InterPro"/>
</dbReference>
<dbReference type="OrthoDB" id="227596at2"/>
<keyword evidence="4" id="KW-0808">Transferase</keyword>
<feature type="transmembrane region" description="Helical" evidence="9">
    <location>
        <begin position="408"/>
        <end position="426"/>
    </location>
</feature>
<proteinExistence type="predicted"/>
<dbReference type="Proteomes" id="UP000228758">
    <property type="component" value="Unassembled WGS sequence"/>
</dbReference>
<protein>
    <recommendedName>
        <fullName evidence="2">histidine kinase</fullName>
        <ecNumber evidence="2">2.7.13.3</ecNumber>
    </recommendedName>
</protein>
<comment type="catalytic activity">
    <reaction evidence="1">
        <text>ATP + protein L-histidine = ADP + protein N-phospho-L-histidine.</text>
        <dbReference type="EC" id="2.7.13.3"/>
    </reaction>
</comment>
<dbReference type="GO" id="GO:0005524">
    <property type="term" value="F:ATP binding"/>
    <property type="evidence" value="ECO:0007669"/>
    <property type="project" value="UniProtKB-KW"/>
</dbReference>
<dbReference type="EC" id="2.7.13.3" evidence="2"/>
<dbReference type="InterPro" id="IPR036890">
    <property type="entry name" value="HATPase_C_sf"/>
</dbReference>
<feature type="transmembrane region" description="Helical" evidence="9">
    <location>
        <begin position="101"/>
        <end position="117"/>
    </location>
</feature>
<dbReference type="Pfam" id="PF07730">
    <property type="entry name" value="HisKA_3"/>
    <property type="match status" value="1"/>
</dbReference>
<dbReference type="InterPro" id="IPR011712">
    <property type="entry name" value="Sig_transdc_His_kin_sub3_dim/P"/>
</dbReference>
<feature type="transmembrane region" description="Helical" evidence="9">
    <location>
        <begin position="123"/>
        <end position="144"/>
    </location>
</feature>
<dbReference type="AlphaFoldDB" id="A0A2M9CHN3"/>
<keyword evidence="12" id="KW-1185">Reference proteome</keyword>
<sequence length="510" mass="55071">MRRLFTRENTPAFVVGAVVLIAVMVESTTILSSATDQKILLVIAVTLPLSLRPLPTWSLALAAGLVLAAVYGPGASSSEWAFVVAAVTSFFVGRIAESARAVLVASGAVLVVAFALSGASGTLLSLFVTAVLALTFACVVPWWLGAFLRQRRQLVEAGWMRARLLEERQQLAVRQAREHERTSIARDMHDSLGHELSLLALTAGALEVATGTDDETRRRAALVRERAVAGMETLHRIVDVLRSNGDDESRDVRPLEELIAEAARSGLAVRAEVRADASGWRPATARTVERLVQELLANAARHAPGRTLDLRIDEADGAVRIVARNPVADPARADTDPRRGYGLIGMRERVRVAGGTFAAGVEDAEFVVSATVPEHRPPGRDDSTESFHPTVRTADEERHGMRRAHLRTALLPAVLVLAVGVALAVFDATTTSQVGLSERAFSELRIGQSRSEAAALLPADHIDRAPAHAPAPPRGASCEYYRAVRQPFSLDDSLYRLCFRDEVLVVKETL</sequence>
<organism evidence="11 12">
    <name type="scientific">Diaminobutyricimonas aerilata</name>
    <dbReference type="NCBI Taxonomy" id="1162967"/>
    <lineage>
        <taxon>Bacteria</taxon>
        <taxon>Bacillati</taxon>
        <taxon>Actinomycetota</taxon>
        <taxon>Actinomycetes</taxon>
        <taxon>Micrococcales</taxon>
        <taxon>Microbacteriaceae</taxon>
        <taxon>Diaminobutyricimonas</taxon>
    </lineage>
</organism>
<keyword evidence="9" id="KW-0472">Membrane</keyword>
<keyword evidence="3" id="KW-0597">Phosphoprotein</keyword>
<keyword evidence="6 11" id="KW-0418">Kinase</keyword>
<dbReference type="RefSeq" id="WP_157802226.1">
    <property type="nucleotide sequence ID" value="NZ_PGFF01000001.1"/>
</dbReference>
<feature type="transmembrane region" description="Helical" evidence="9">
    <location>
        <begin position="54"/>
        <end position="74"/>
    </location>
</feature>